<dbReference type="AlphaFoldDB" id="A0A9W8Q7X4"/>
<keyword evidence="5" id="KW-1185">Reference proteome</keyword>
<proteinExistence type="inferred from homology"/>
<evidence type="ECO:0000256" key="1">
    <source>
        <dbReference type="ARBA" id="ARBA00004685"/>
    </source>
</evidence>
<keyword evidence="3" id="KW-0812">Transmembrane</keyword>
<comment type="pathway">
    <text evidence="1">Mycotoxin biosynthesis.</text>
</comment>
<dbReference type="InterPro" id="IPR021765">
    <property type="entry name" value="UstYa-like"/>
</dbReference>
<dbReference type="Pfam" id="PF11807">
    <property type="entry name" value="UstYa"/>
    <property type="match status" value="1"/>
</dbReference>
<evidence type="ECO:0000313" key="5">
    <source>
        <dbReference type="Proteomes" id="UP001144673"/>
    </source>
</evidence>
<dbReference type="PANTHER" id="PTHR33365:SF4">
    <property type="entry name" value="CYCLOCHLOROTINE BIOSYNTHESIS PROTEIN O"/>
    <property type="match status" value="1"/>
</dbReference>
<reference evidence="4" key="1">
    <citation type="journal article" date="2023" name="Access Microbiol">
        <title>De-novo genome assembly for Akanthomyces muscarius, a biocontrol agent of insect agricultural pests.</title>
        <authorList>
            <person name="Erdos Z."/>
            <person name="Studholme D.J."/>
            <person name="Raymond B."/>
            <person name="Sharma M."/>
        </authorList>
    </citation>
    <scope>NUCLEOTIDE SEQUENCE</scope>
    <source>
        <strain evidence="4">Ve6</strain>
    </source>
</reference>
<comment type="caution">
    <text evidence="4">The sequence shown here is derived from an EMBL/GenBank/DDBJ whole genome shotgun (WGS) entry which is preliminary data.</text>
</comment>
<comment type="similarity">
    <text evidence="2">Belongs to the ustYa family.</text>
</comment>
<dbReference type="KEGG" id="amus:LMH87_002145"/>
<evidence type="ECO:0000256" key="3">
    <source>
        <dbReference type="SAM" id="Phobius"/>
    </source>
</evidence>
<name>A0A9W8Q7X4_AKAMU</name>
<protein>
    <recommendedName>
        <fullName evidence="6">Tat pathway signal sequence</fullName>
    </recommendedName>
</protein>
<evidence type="ECO:0000313" key="4">
    <source>
        <dbReference type="EMBL" id="KAJ4147633.1"/>
    </source>
</evidence>
<dbReference type="Proteomes" id="UP001144673">
    <property type="component" value="Chromosome 3"/>
</dbReference>
<dbReference type="GO" id="GO:0043386">
    <property type="term" value="P:mycotoxin biosynthetic process"/>
    <property type="evidence" value="ECO:0007669"/>
    <property type="project" value="InterPro"/>
</dbReference>
<keyword evidence="3" id="KW-1133">Transmembrane helix</keyword>
<dbReference type="RefSeq" id="XP_056050574.1">
    <property type="nucleotide sequence ID" value="XM_056193548.1"/>
</dbReference>
<gene>
    <name evidence="4" type="ORF">LMH87_002145</name>
</gene>
<sequence>MPFMPSIPAPRTFVLKPKITSTGLLGTHSPTIYPSYYELLRISLSNGCFAMSDGKGKYCQVHDGISCRPNRVDTGSGCSDDTSEYFSEKQRMNLQQRVRQVGVWLVHFVLVTASVTFFVLGCHLRASPSTKLEQALHTSTFSPLLKDVGEITETIKFNGTFDMPSIYRGYPDASLDAAWKRITKVGPFAVTGDDVTKMGKSARECAQLPDDLGGGYMGTVEVFHQLHCLDMIRKYTYLEYYVEQNPKYWGDPMMRTHVDHCIEMLRQVLMCSSDLGIITYNFVEFRPEAWPDFNTIHQCRNFEDVLDWYHERELHATGTGSHFITKSAGSVVVATPP</sequence>
<keyword evidence="3" id="KW-0472">Membrane</keyword>
<dbReference type="EMBL" id="JAJHUN010000010">
    <property type="protein sequence ID" value="KAJ4147633.1"/>
    <property type="molecule type" value="Genomic_DNA"/>
</dbReference>
<evidence type="ECO:0008006" key="6">
    <source>
        <dbReference type="Google" id="ProtNLM"/>
    </source>
</evidence>
<dbReference type="GeneID" id="80889304"/>
<accession>A0A9W8Q7X4</accession>
<evidence type="ECO:0000256" key="2">
    <source>
        <dbReference type="ARBA" id="ARBA00035112"/>
    </source>
</evidence>
<dbReference type="PANTHER" id="PTHR33365">
    <property type="entry name" value="YALI0B05434P"/>
    <property type="match status" value="1"/>
</dbReference>
<organism evidence="4 5">
    <name type="scientific">Akanthomyces muscarius</name>
    <name type="common">Entomopathogenic fungus</name>
    <name type="synonym">Lecanicillium muscarium</name>
    <dbReference type="NCBI Taxonomy" id="2231603"/>
    <lineage>
        <taxon>Eukaryota</taxon>
        <taxon>Fungi</taxon>
        <taxon>Dikarya</taxon>
        <taxon>Ascomycota</taxon>
        <taxon>Pezizomycotina</taxon>
        <taxon>Sordariomycetes</taxon>
        <taxon>Hypocreomycetidae</taxon>
        <taxon>Hypocreales</taxon>
        <taxon>Cordycipitaceae</taxon>
        <taxon>Akanthomyces</taxon>
    </lineage>
</organism>
<feature type="transmembrane region" description="Helical" evidence="3">
    <location>
        <begin position="101"/>
        <end position="121"/>
    </location>
</feature>